<organism evidence="1 2">
    <name type="scientific">Fusarium venenatum</name>
    <dbReference type="NCBI Taxonomy" id="56646"/>
    <lineage>
        <taxon>Eukaryota</taxon>
        <taxon>Fungi</taxon>
        <taxon>Dikarya</taxon>
        <taxon>Ascomycota</taxon>
        <taxon>Pezizomycotina</taxon>
        <taxon>Sordariomycetes</taxon>
        <taxon>Hypocreomycetidae</taxon>
        <taxon>Hypocreales</taxon>
        <taxon>Nectriaceae</taxon>
        <taxon>Fusarium</taxon>
    </lineage>
</organism>
<evidence type="ECO:0000313" key="2">
    <source>
        <dbReference type="Proteomes" id="UP000245910"/>
    </source>
</evidence>
<name>A0A2L2U1V7_9HYPO</name>
<protein>
    <recommendedName>
        <fullName evidence="3">P-loop containing nucleoside triphosphate hydrolase protein</fullName>
    </recommendedName>
</protein>
<dbReference type="OrthoDB" id="408152at2759"/>
<dbReference type="Gene3D" id="3.40.50.300">
    <property type="entry name" value="P-loop containing nucleotide triphosphate hydrolases"/>
    <property type="match status" value="1"/>
</dbReference>
<evidence type="ECO:0008006" key="3">
    <source>
        <dbReference type="Google" id="ProtNLM"/>
    </source>
</evidence>
<sequence>MSSTTEKEKSAPRPPPLLCLGAARTGTASLMEALRILGLENVHHGWEVSEREDQQWQWRIFDRAADATYSNLPTYNGKGFSRAEWDEVFGGYEAVSDVASFFAESLIPAYPDAKVILVERDIEKWYKSVLMIFEPAQNPRYRKLGETVGKLAGYDNAKASFKMHQGWTKAPTPETTVEHLKEAYVRHNKYIRENVPADQLLDFQLSQGWEPLCQFLGKPVPDVPFPHANDTAAYKARGKKLTRKMMGRAARNFFFPCFKKTF</sequence>
<dbReference type="Proteomes" id="UP000245910">
    <property type="component" value="Chromosome III"/>
</dbReference>
<dbReference type="InterPro" id="IPR040632">
    <property type="entry name" value="Sulfotransfer_4"/>
</dbReference>
<keyword evidence="2" id="KW-1185">Reference proteome</keyword>
<dbReference type="RefSeq" id="XP_025591910.1">
    <property type="nucleotide sequence ID" value="XM_025737006.2"/>
</dbReference>
<dbReference type="PANTHER" id="PTHR36978:SF4">
    <property type="entry name" value="P-LOOP CONTAINING NUCLEOSIDE TRIPHOSPHATE HYDROLASE PROTEIN"/>
    <property type="match status" value="1"/>
</dbReference>
<dbReference type="SUPFAM" id="SSF52540">
    <property type="entry name" value="P-loop containing nucleoside triphosphate hydrolases"/>
    <property type="match status" value="1"/>
</dbReference>
<proteinExistence type="predicted"/>
<accession>A0A2L2U1V7</accession>
<reference evidence="2" key="1">
    <citation type="submission" date="2014-10" db="EMBL/GenBank/DDBJ databases">
        <authorList>
            <person name="King R."/>
        </authorList>
    </citation>
    <scope>NUCLEOTIDE SEQUENCE [LARGE SCALE GENOMIC DNA]</scope>
    <source>
        <strain evidence="2">A3/5</strain>
    </source>
</reference>
<dbReference type="EMBL" id="LN649231">
    <property type="protein sequence ID" value="CEI68195.1"/>
    <property type="molecule type" value="Genomic_DNA"/>
</dbReference>
<dbReference type="KEGG" id="fvn:FVRRES_08272"/>
<dbReference type="GeneID" id="37259911"/>
<dbReference type="PANTHER" id="PTHR36978">
    <property type="entry name" value="P-LOOP CONTAINING NUCLEOTIDE TRIPHOSPHATE HYDROLASE"/>
    <property type="match status" value="1"/>
</dbReference>
<dbReference type="AlphaFoldDB" id="A0A2L2U1V7"/>
<evidence type="ECO:0000313" key="1">
    <source>
        <dbReference type="EMBL" id="CEI68195.1"/>
    </source>
</evidence>
<dbReference type="InterPro" id="IPR027417">
    <property type="entry name" value="P-loop_NTPase"/>
</dbReference>
<dbReference type="Pfam" id="PF17784">
    <property type="entry name" value="Sulfotransfer_4"/>
    <property type="match status" value="1"/>
</dbReference>
<dbReference type="STRING" id="56646.A0A2L2U1V7"/>